<feature type="domain" description="Ionotropic glutamate receptor C-terminal" evidence="19">
    <location>
        <begin position="647"/>
        <end position="933"/>
    </location>
</feature>
<dbReference type="GO" id="GO:0003924">
    <property type="term" value="F:GTPase activity"/>
    <property type="evidence" value="ECO:0007669"/>
    <property type="project" value="InterPro"/>
</dbReference>
<keyword evidence="9 17" id="KW-1133">Transmembrane helix</keyword>
<comment type="subcellular location">
    <subcellularLocation>
        <location evidence="1">Cell membrane</location>
        <topology evidence="1">Lipid-anchor</topology>
        <orientation evidence="1">Cytoplasmic side</orientation>
    </subcellularLocation>
    <subcellularLocation>
        <location evidence="2">Cell membrane</location>
        <topology evidence="2">Multi-pass membrane protein</topology>
    </subcellularLocation>
</comment>
<keyword evidence="13" id="KW-0325">Glycoprotein</keyword>
<evidence type="ECO:0000259" key="19">
    <source>
        <dbReference type="Pfam" id="PF00060"/>
    </source>
</evidence>
<keyword evidence="7 18" id="KW-0732">Signal</keyword>
<sequence>MNGLILLLTCLLALAFAVEDKAETDLSTNVEVPPDQDAAEWNYRTYYGHYYNPYGYYGRGYWRGKRSVDEKKSEVEAATTADQDVNEWYGRRYYGYPYGYRHHYGHWRGRRDANDADQKTEENHYPGWGYNRGYYYGGYPYRHHSYYYGRHYPSSYSYSYHIFHACVALSARVMEFNSLNFTNPIPRSFFHVEQRYEREQQKNDYRVVVLGGAATGKSSLVLRFVNGTFRERYFPTVEDIYCQNVNFVSYKRDGQVITCNKNSICTLQITDTTGSHQFPAMQRLNISKGHAFIMVYSITSRQSLEELKPTWEIIREIKGSLDNVPLMLVGNKCDETEARELTAKEGEEQARQWSSHFMETSAKTNYNVKELFQIVLACLFAVAAAEVKQEDAKNDVNIFADQDVAEWHRRGYYGGYWRGRRSAEEIKPEEPAVAADISADQEANEWHDRRYHGYYGSRSPYGYYGHYGHLRGRRSLADEEKSASTDDQEMNEWYDRSYYGYPHGYRNYYGRYGPYYRQCGGIFRPTFSDDEIGSIEQNPSCGCSIRVPHIIKSAEECDSYSILDINAPPRPFQTLEAAGQNNPGSISYVVNGECDGILAAMKPTPDRSRRLELVHPWFHTPIAFLIPIPEVSQNNVDAVIKPFQPWVWIMFIVATASVILALLYINWILKKRIRFNSQKGKITESSPIPKSETIYMYIVSTLLNQGGYISSKLTPIRLVVGAWCLLTLVLLNVYNGILISYVTATRQARPLINSVDDVANDPNILLVLNRGLGADVVFSSAEKGLYKVLGDKLRSYPKSRCNSTQECVDLVQSTPHRHVYLNGEVILKSAIQMDYKKTGQCKMTIAAKFSDGSSGIGWGLAKNSPYLEIFNRGTLELFETGLISLWSNWFEPNARPCWNNNNDNRNTKSNKKPLVRLSLTNLTGAFLVLAVGFLVSTLAFLIERIVYQRKKNQIITI</sequence>
<feature type="chain" id="PRO_5035149013" description="Ionotropic glutamate receptor C-terminal domain-containing protein" evidence="18">
    <location>
        <begin position="18"/>
        <end position="957"/>
    </location>
</feature>
<dbReference type="Proteomes" id="UP000789390">
    <property type="component" value="Unassembled WGS sequence"/>
</dbReference>
<dbReference type="Gene3D" id="1.10.287.70">
    <property type="match status" value="1"/>
</dbReference>
<accession>A0A8J2RR58</accession>
<evidence type="ECO:0000256" key="4">
    <source>
        <dbReference type="ARBA" id="ARBA00022475"/>
    </source>
</evidence>
<evidence type="ECO:0000313" key="21">
    <source>
        <dbReference type="Proteomes" id="UP000789390"/>
    </source>
</evidence>
<evidence type="ECO:0000256" key="18">
    <source>
        <dbReference type="SAM" id="SignalP"/>
    </source>
</evidence>
<dbReference type="FunFam" id="3.40.50.300:FF:000303">
    <property type="entry name" value="GTP-binding protein Di-Ras2"/>
    <property type="match status" value="1"/>
</dbReference>
<dbReference type="Pfam" id="PF00071">
    <property type="entry name" value="Ras"/>
    <property type="match status" value="1"/>
</dbReference>
<dbReference type="SUPFAM" id="SSF52540">
    <property type="entry name" value="P-loop containing nucleoside triphosphate hydrolases"/>
    <property type="match status" value="1"/>
</dbReference>
<dbReference type="InterPro" id="IPR031305">
    <property type="entry name" value="Casein_CS"/>
</dbReference>
<evidence type="ECO:0000256" key="5">
    <source>
        <dbReference type="ARBA" id="ARBA00022481"/>
    </source>
</evidence>
<evidence type="ECO:0000256" key="12">
    <source>
        <dbReference type="ARBA" id="ARBA00023170"/>
    </source>
</evidence>
<dbReference type="PANTHER" id="PTHR42643:SF24">
    <property type="entry name" value="IONOTROPIC RECEPTOR 60A"/>
    <property type="match status" value="1"/>
</dbReference>
<evidence type="ECO:0000256" key="7">
    <source>
        <dbReference type="ARBA" id="ARBA00022729"/>
    </source>
</evidence>
<dbReference type="Gene3D" id="3.40.50.300">
    <property type="entry name" value="P-loop containing nucleotide triphosphate hydrolases"/>
    <property type="match status" value="1"/>
</dbReference>
<dbReference type="NCBIfam" id="TIGR00231">
    <property type="entry name" value="small_GTP"/>
    <property type="match status" value="1"/>
</dbReference>
<evidence type="ECO:0000256" key="17">
    <source>
        <dbReference type="SAM" id="Phobius"/>
    </source>
</evidence>
<evidence type="ECO:0000256" key="1">
    <source>
        <dbReference type="ARBA" id="ARBA00004342"/>
    </source>
</evidence>
<evidence type="ECO:0000256" key="13">
    <source>
        <dbReference type="ARBA" id="ARBA00023180"/>
    </source>
</evidence>
<evidence type="ECO:0000256" key="8">
    <source>
        <dbReference type="ARBA" id="ARBA00022741"/>
    </source>
</evidence>
<feature type="transmembrane region" description="Helical" evidence="17">
    <location>
        <begin position="718"/>
        <end position="742"/>
    </location>
</feature>
<gene>
    <name evidence="20" type="ORF">DGAL_LOCUS3720</name>
</gene>
<feature type="transmembrane region" description="Helical" evidence="17">
    <location>
        <begin position="922"/>
        <end position="942"/>
    </location>
</feature>
<dbReference type="SUPFAM" id="SSF53850">
    <property type="entry name" value="Periplasmic binding protein-like II"/>
    <property type="match status" value="1"/>
</dbReference>
<comment type="caution">
    <text evidence="20">The sequence shown here is derived from an EMBL/GenBank/DDBJ whole genome shotgun (WGS) entry which is preliminary data.</text>
</comment>
<dbReference type="OrthoDB" id="6354427at2759"/>
<keyword evidence="8" id="KW-0547">Nucleotide-binding</keyword>
<dbReference type="InterPro" id="IPR001806">
    <property type="entry name" value="Small_GTPase"/>
</dbReference>
<dbReference type="AlphaFoldDB" id="A0A8J2RR58"/>
<evidence type="ECO:0000256" key="10">
    <source>
        <dbReference type="ARBA" id="ARBA00023134"/>
    </source>
</evidence>
<keyword evidence="11 17" id="KW-0472">Membrane</keyword>
<comment type="similarity">
    <text evidence="3">Belongs to the glutamate-gated ion channel (TC 1.A.10.1) family.</text>
</comment>
<evidence type="ECO:0000313" key="20">
    <source>
        <dbReference type="EMBL" id="CAH0101389.1"/>
    </source>
</evidence>
<comment type="similarity">
    <text evidence="16">Belongs to the small GTPase superfamily. Di-Ras family.</text>
</comment>
<keyword evidence="15" id="KW-0636">Prenylation</keyword>
<evidence type="ECO:0000256" key="2">
    <source>
        <dbReference type="ARBA" id="ARBA00004651"/>
    </source>
</evidence>
<evidence type="ECO:0000256" key="14">
    <source>
        <dbReference type="ARBA" id="ARBA00023288"/>
    </source>
</evidence>
<dbReference type="GO" id="GO:0050906">
    <property type="term" value="P:detection of stimulus involved in sensory perception"/>
    <property type="evidence" value="ECO:0007669"/>
    <property type="project" value="UniProtKB-ARBA"/>
</dbReference>
<proteinExistence type="inferred from homology"/>
<dbReference type="Pfam" id="PF00060">
    <property type="entry name" value="Lig_chan"/>
    <property type="match status" value="1"/>
</dbReference>
<organism evidence="20 21">
    <name type="scientific">Daphnia galeata</name>
    <dbReference type="NCBI Taxonomy" id="27404"/>
    <lineage>
        <taxon>Eukaryota</taxon>
        <taxon>Metazoa</taxon>
        <taxon>Ecdysozoa</taxon>
        <taxon>Arthropoda</taxon>
        <taxon>Crustacea</taxon>
        <taxon>Branchiopoda</taxon>
        <taxon>Diplostraca</taxon>
        <taxon>Cladocera</taxon>
        <taxon>Anomopoda</taxon>
        <taxon>Daphniidae</taxon>
        <taxon>Daphnia</taxon>
    </lineage>
</organism>
<keyword evidence="14" id="KW-0449">Lipoprotein</keyword>
<dbReference type="EMBL" id="CAKKLH010000057">
    <property type="protein sequence ID" value="CAH0101389.1"/>
    <property type="molecule type" value="Genomic_DNA"/>
</dbReference>
<keyword evidence="21" id="KW-1185">Reference proteome</keyword>
<name>A0A8J2RR58_9CRUS</name>
<dbReference type="PROSITE" id="PS51420">
    <property type="entry name" value="RHO"/>
    <property type="match status" value="1"/>
</dbReference>
<keyword evidence="10" id="KW-0342">GTP-binding</keyword>
<evidence type="ECO:0000256" key="6">
    <source>
        <dbReference type="ARBA" id="ARBA00022692"/>
    </source>
</evidence>
<evidence type="ECO:0000256" key="16">
    <source>
        <dbReference type="ARBA" id="ARBA00061515"/>
    </source>
</evidence>
<dbReference type="InterPro" id="IPR052192">
    <property type="entry name" value="Insect_Ionotropic_Sensory_Rcpt"/>
</dbReference>
<dbReference type="PROSITE" id="PS51421">
    <property type="entry name" value="RAS"/>
    <property type="match status" value="1"/>
</dbReference>
<dbReference type="PROSITE" id="PS00306">
    <property type="entry name" value="CASEIN_ALPHA_BETA"/>
    <property type="match status" value="1"/>
</dbReference>
<dbReference type="InterPro" id="IPR027417">
    <property type="entry name" value="P-loop_NTPase"/>
</dbReference>
<dbReference type="GO" id="GO:0005886">
    <property type="term" value="C:plasma membrane"/>
    <property type="evidence" value="ECO:0007669"/>
    <property type="project" value="UniProtKB-SubCell"/>
</dbReference>
<dbReference type="SMART" id="SM00174">
    <property type="entry name" value="RHO"/>
    <property type="match status" value="1"/>
</dbReference>
<keyword evidence="4" id="KW-1003">Cell membrane</keyword>
<keyword evidence="12" id="KW-0675">Receptor</keyword>
<evidence type="ECO:0000256" key="15">
    <source>
        <dbReference type="ARBA" id="ARBA00023289"/>
    </source>
</evidence>
<dbReference type="InterPro" id="IPR001320">
    <property type="entry name" value="Iontro_rcpt_C"/>
</dbReference>
<dbReference type="PRINTS" id="PR00449">
    <property type="entry name" value="RASTRNSFRMNG"/>
</dbReference>
<protein>
    <recommendedName>
        <fullName evidence="19">Ionotropic glutamate receptor C-terminal domain-containing protein</fullName>
    </recommendedName>
</protein>
<keyword evidence="6 17" id="KW-0812">Transmembrane</keyword>
<dbReference type="GO" id="GO:0015276">
    <property type="term" value="F:ligand-gated monoatomic ion channel activity"/>
    <property type="evidence" value="ECO:0007669"/>
    <property type="project" value="InterPro"/>
</dbReference>
<reference evidence="20" key="1">
    <citation type="submission" date="2021-11" db="EMBL/GenBank/DDBJ databases">
        <authorList>
            <person name="Schell T."/>
        </authorList>
    </citation>
    <scope>NUCLEOTIDE SEQUENCE</scope>
    <source>
        <strain evidence="20">M5</strain>
    </source>
</reference>
<evidence type="ECO:0000256" key="9">
    <source>
        <dbReference type="ARBA" id="ARBA00022989"/>
    </source>
</evidence>
<feature type="signal peptide" evidence="18">
    <location>
        <begin position="1"/>
        <end position="17"/>
    </location>
</feature>
<dbReference type="PROSITE" id="PS51419">
    <property type="entry name" value="RAB"/>
    <property type="match status" value="1"/>
</dbReference>
<dbReference type="SMART" id="SM00173">
    <property type="entry name" value="RAS"/>
    <property type="match status" value="1"/>
</dbReference>
<dbReference type="SMART" id="SM00175">
    <property type="entry name" value="RAB"/>
    <property type="match status" value="1"/>
</dbReference>
<dbReference type="InterPro" id="IPR005225">
    <property type="entry name" value="Small_GTP-bd"/>
</dbReference>
<dbReference type="GO" id="GO:0005525">
    <property type="term" value="F:GTP binding"/>
    <property type="evidence" value="ECO:0007669"/>
    <property type="project" value="UniProtKB-KW"/>
</dbReference>
<evidence type="ECO:0000256" key="11">
    <source>
        <dbReference type="ARBA" id="ARBA00023136"/>
    </source>
</evidence>
<evidence type="ECO:0000256" key="3">
    <source>
        <dbReference type="ARBA" id="ARBA00008685"/>
    </source>
</evidence>
<keyword evidence="5" id="KW-0488">Methylation</keyword>
<dbReference type="PANTHER" id="PTHR42643">
    <property type="entry name" value="IONOTROPIC RECEPTOR 20A-RELATED"/>
    <property type="match status" value="1"/>
</dbReference>
<feature type="transmembrane region" description="Helical" evidence="17">
    <location>
        <begin position="646"/>
        <end position="669"/>
    </location>
</feature>